<sequence>MQLRSNQSSPKWQQLVLHIHCLPSLKGCLQSPGTHLRIRCRFHREKGVKAAAAARHLVSETVLCLLRKVEDKLFQEGKIGYPLEEEKL</sequence>
<gene>
    <name evidence="1" type="ORF">FQN60_006768</name>
</gene>
<dbReference type="EMBL" id="VOFY01000024">
    <property type="protein sequence ID" value="KAA8579675.1"/>
    <property type="molecule type" value="Genomic_DNA"/>
</dbReference>
<keyword evidence="2" id="KW-1185">Reference proteome</keyword>
<evidence type="ECO:0000313" key="1">
    <source>
        <dbReference type="EMBL" id="KAA8579675.1"/>
    </source>
</evidence>
<dbReference type="Proteomes" id="UP000327493">
    <property type="component" value="Chromosome 24"/>
</dbReference>
<evidence type="ECO:0000313" key="2">
    <source>
        <dbReference type="Proteomes" id="UP000327493"/>
    </source>
</evidence>
<comment type="caution">
    <text evidence="1">The sequence shown here is derived from an EMBL/GenBank/DDBJ whole genome shotgun (WGS) entry which is preliminary data.</text>
</comment>
<dbReference type="AlphaFoldDB" id="A0A5J5CF64"/>
<name>A0A5J5CF64_9PERO</name>
<accession>A0A5J5CF64</accession>
<protein>
    <submittedName>
        <fullName evidence="1">Uncharacterized protein</fullName>
    </submittedName>
</protein>
<proteinExistence type="predicted"/>
<organism evidence="1 2">
    <name type="scientific">Etheostoma spectabile</name>
    <name type="common">orangethroat darter</name>
    <dbReference type="NCBI Taxonomy" id="54343"/>
    <lineage>
        <taxon>Eukaryota</taxon>
        <taxon>Metazoa</taxon>
        <taxon>Chordata</taxon>
        <taxon>Craniata</taxon>
        <taxon>Vertebrata</taxon>
        <taxon>Euteleostomi</taxon>
        <taxon>Actinopterygii</taxon>
        <taxon>Neopterygii</taxon>
        <taxon>Teleostei</taxon>
        <taxon>Neoteleostei</taxon>
        <taxon>Acanthomorphata</taxon>
        <taxon>Eupercaria</taxon>
        <taxon>Perciformes</taxon>
        <taxon>Percoidei</taxon>
        <taxon>Percidae</taxon>
        <taxon>Etheostomatinae</taxon>
        <taxon>Etheostoma</taxon>
    </lineage>
</organism>
<reference evidence="1 2" key="1">
    <citation type="submission" date="2019-08" db="EMBL/GenBank/DDBJ databases">
        <title>A chromosome-level genome assembly, high-density linkage maps, and genome scans reveal the genomic architecture of hybrid incompatibilities underlying speciation via character displacement in darters (Percidae: Etheostominae).</title>
        <authorList>
            <person name="Moran R.L."/>
            <person name="Catchen J.M."/>
            <person name="Fuller R.C."/>
        </authorList>
    </citation>
    <scope>NUCLEOTIDE SEQUENCE [LARGE SCALE GENOMIC DNA]</scope>
    <source>
        <strain evidence="1">EspeVRDwgs_2016</strain>
        <tissue evidence="1">Muscle</tissue>
    </source>
</reference>